<protein>
    <recommendedName>
        <fullName evidence="1">Reverse transcriptase/retrotransposon-derived protein RNase H-like domain-containing protein</fullName>
    </recommendedName>
</protein>
<dbReference type="SUPFAM" id="SSF56672">
    <property type="entry name" value="DNA/RNA polymerases"/>
    <property type="match status" value="1"/>
</dbReference>
<accession>A0AAW2L025</accession>
<dbReference type="InterPro" id="IPR043128">
    <property type="entry name" value="Rev_trsase/Diguanyl_cyclase"/>
</dbReference>
<name>A0AAW2L025_SESRA</name>
<reference evidence="2" key="1">
    <citation type="submission" date="2020-06" db="EMBL/GenBank/DDBJ databases">
        <authorList>
            <person name="Li T."/>
            <person name="Hu X."/>
            <person name="Zhang T."/>
            <person name="Song X."/>
            <person name="Zhang H."/>
            <person name="Dai N."/>
            <person name="Sheng W."/>
            <person name="Hou X."/>
            <person name="Wei L."/>
        </authorList>
    </citation>
    <scope>NUCLEOTIDE SEQUENCE</scope>
    <source>
        <strain evidence="2">G02</strain>
        <tissue evidence="2">Leaf</tissue>
    </source>
</reference>
<dbReference type="InterPro" id="IPR043502">
    <property type="entry name" value="DNA/RNA_pol_sf"/>
</dbReference>
<organism evidence="2">
    <name type="scientific">Sesamum radiatum</name>
    <name type="common">Black benniseed</name>
    <dbReference type="NCBI Taxonomy" id="300843"/>
    <lineage>
        <taxon>Eukaryota</taxon>
        <taxon>Viridiplantae</taxon>
        <taxon>Streptophyta</taxon>
        <taxon>Embryophyta</taxon>
        <taxon>Tracheophyta</taxon>
        <taxon>Spermatophyta</taxon>
        <taxon>Magnoliopsida</taxon>
        <taxon>eudicotyledons</taxon>
        <taxon>Gunneridae</taxon>
        <taxon>Pentapetalae</taxon>
        <taxon>asterids</taxon>
        <taxon>lamiids</taxon>
        <taxon>Lamiales</taxon>
        <taxon>Pedaliaceae</taxon>
        <taxon>Sesamum</taxon>
    </lineage>
</organism>
<reference evidence="2" key="2">
    <citation type="journal article" date="2024" name="Plant">
        <title>Genomic evolution and insights into agronomic trait innovations of Sesamum species.</title>
        <authorList>
            <person name="Miao H."/>
            <person name="Wang L."/>
            <person name="Qu L."/>
            <person name="Liu H."/>
            <person name="Sun Y."/>
            <person name="Le M."/>
            <person name="Wang Q."/>
            <person name="Wei S."/>
            <person name="Zheng Y."/>
            <person name="Lin W."/>
            <person name="Duan Y."/>
            <person name="Cao H."/>
            <person name="Xiong S."/>
            <person name="Wang X."/>
            <person name="Wei L."/>
            <person name="Li C."/>
            <person name="Ma Q."/>
            <person name="Ju M."/>
            <person name="Zhao R."/>
            <person name="Li G."/>
            <person name="Mu C."/>
            <person name="Tian Q."/>
            <person name="Mei H."/>
            <person name="Zhang T."/>
            <person name="Gao T."/>
            <person name="Zhang H."/>
        </authorList>
    </citation>
    <scope>NUCLEOTIDE SEQUENCE</scope>
    <source>
        <strain evidence="2">G02</strain>
    </source>
</reference>
<dbReference type="InterPro" id="IPR041577">
    <property type="entry name" value="RT_RNaseH_2"/>
</dbReference>
<dbReference type="EMBL" id="JACGWJ010000026">
    <property type="protein sequence ID" value="KAL0312139.1"/>
    <property type="molecule type" value="Genomic_DNA"/>
</dbReference>
<proteinExistence type="predicted"/>
<comment type="caution">
    <text evidence="2">The sequence shown here is derived from an EMBL/GenBank/DDBJ whole genome shotgun (WGS) entry which is preliminary data.</text>
</comment>
<dbReference type="AlphaFoldDB" id="A0AAW2L025"/>
<gene>
    <name evidence="2" type="ORF">Sradi_5613200</name>
</gene>
<dbReference type="PANTHER" id="PTHR48475:SF2">
    <property type="entry name" value="RIBONUCLEASE H"/>
    <property type="match status" value="1"/>
</dbReference>
<dbReference type="Pfam" id="PF17919">
    <property type="entry name" value="RT_RNaseH_2"/>
    <property type="match status" value="1"/>
</dbReference>
<dbReference type="PANTHER" id="PTHR48475">
    <property type="entry name" value="RIBONUCLEASE H"/>
    <property type="match status" value="1"/>
</dbReference>
<evidence type="ECO:0000313" key="2">
    <source>
        <dbReference type="EMBL" id="KAL0312139.1"/>
    </source>
</evidence>
<sequence length="137" mass="16056">MQLKSPKTIKYVQKLTGKIASLNRFIARSADRNLPFFKILRKVKDFKWTEECEHALQELKLYLMTPSLLANPKVGERLYVYLAIFEDAFSLILVREKDGEQNPVYYVSRMLQGAEKRYIRTEKLALALMTTARKLRP</sequence>
<dbReference type="Gene3D" id="3.30.70.270">
    <property type="match status" value="1"/>
</dbReference>
<evidence type="ECO:0000259" key="1">
    <source>
        <dbReference type="Pfam" id="PF17919"/>
    </source>
</evidence>
<feature type="domain" description="Reverse transcriptase/retrotransposon-derived protein RNase H-like" evidence="1">
    <location>
        <begin position="48"/>
        <end position="136"/>
    </location>
</feature>